<dbReference type="PROSITE" id="PS52038">
    <property type="entry name" value="TOPO_IB_2"/>
    <property type="match status" value="1"/>
</dbReference>
<evidence type="ECO:0000256" key="2">
    <source>
        <dbReference type="ARBA" id="ARBA00006645"/>
    </source>
</evidence>
<dbReference type="InterPro" id="IPR011010">
    <property type="entry name" value="DNA_brk_join_enz"/>
</dbReference>
<comment type="similarity">
    <text evidence="2">Belongs to the type IB topoisomerase family.</text>
</comment>
<comment type="catalytic activity">
    <reaction evidence="1">
        <text>ATP-independent breakage of single-stranded DNA, followed by passage and rejoining.</text>
        <dbReference type="EC" id="5.6.2.1"/>
    </reaction>
</comment>
<keyword evidence="4" id="KW-0799">Topoisomerase</keyword>
<evidence type="ECO:0000256" key="6">
    <source>
        <dbReference type="ARBA" id="ARBA00023235"/>
    </source>
</evidence>
<feature type="domain" description="DNA topoisomerase I catalytic core eukaryotic-type" evidence="7">
    <location>
        <begin position="100"/>
        <end position="276"/>
    </location>
</feature>
<dbReference type="GO" id="GO:0006265">
    <property type="term" value="P:DNA topological change"/>
    <property type="evidence" value="ECO:0007669"/>
    <property type="project" value="InterPro"/>
</dbReference>
<name>A0A5B8S6T7_9SPHN</name>
<dbReference type="InterPro" id="IPR014711">
    <property type="entry name" value="TopoI_cat_a-hlx-sub_euk"/>
</dbReference>
<accession>A0A5B8S6T7</accession>
<reference evidence="9 10" key="1">
    <citation type="journal article" date="2013" name="J. Microbiol. Biotechnol.">
        <title>Novosphingobium ginsenosidimutans sp. nov., with the ability to convert ginsenoside.</title>
        <authorList>
            <person name="Kim J.K."/>
            <person name="He D."/>
            <person name="Liu Q.M."/>
            <person name="Park H.Y."/>
            <person name="Jung M.S."/>
            <person name="Yoon M.H."/>
            <person name="Kim S.C."/>
            <person name="Im W.T."/>
        </authorList>
    </citation>
    <scope>NUCLEOTIDE SEQUENCE [LARGE SCALE GENOMIC DNA]</scope>
    <source>
        <strain evidence="9 10">FW-6</strain>
    </source>
</reference>
<dbReference type="InterPro" id="IPR013500">
    <property type="entry name" value="TopoI_cat_euk"/>
</dbReference>
<organism evidence="9 10">
    <name type="scientific">Novosphingobium ginsenosidimutans</name>
    <dbReference type="NCBI Taxonomy" id="1176536"/>
    <lineage>
        <taxon>Bacteria</taxon>
        <taxon>Pseudomonadati</taxon>
        <taxon>Pseudomonadota</taxon>
        <taxon>Alphaproteobacteria</taxon>
        <taxon>Sphingomonadales</taxon>
        <taxon>Sphingomonadaceae</taxon>
        <taxon>Novosphingobium</taxon>
    </lineage>
</organism>
<dbReference type="SUPFAM" id="SSF56349">
    <property type="entry name" value="DNA breaking-rejoining enzymes"/>
    <property type="match status" value="1"/>
</dbReference>
<evidence type="ECO:0000259" key="8">
    <source>
        <dbReference type="Pfam" id="PF21338"/>
    </source>
</evidence>
<evidence type="ECO:0000259" key="7">
    <source>
        <dbReference type="Pfam" id="PF01028"/>
    </source>
</evidence>
<keyword evidence="10" id="KW-1185">Reference proteome</keyword>
<dbReference type="Pfam" id="PF21338">
    <property type="entry name" value="Top1B_N_bact"/>
    <property type="match status" value="1"/>
</dbReference>
<dbReference type="Proteomes" id="UP000321172">
    <property type="component" value="Chromosome"/>
</dbReference>
<dbReference type="GO" id="GO:0003677">
    <property type="term" value="F:DNA binding"/>
    <property type="evidence" value="ECO:0007669"/>
    <property type="project" value="UniProtKB-KW"/>
</dbReference>
<evidence type="ECO:0000256" key="3">
    <source>
        <dbReference type="ARBA" id="ARBA00012891"/>
    </source>
</evidence>
<dbReference type="Gene3D" id="3.30.66.10">
    <property type="entry name" value="DNA topoisomerase I domain"/>
    <property type="match status" value="1"/>
</dbReference>
<evidence type="ECO:0000256" key="5">
    <source>
        <dbReference type="ARBA" id="ARBA00023125"/>
    </source>
</evidence>
<dbReference type="InterPro" id="IPR001631">
    <property type="entry name" value="TopoI"/>
</dbReference>
<dbReference type="AlphaFoldDB" id="A0A5B8S6T7"/>
<evidence type="ECO:0000313" key="10">
    <source>
        <dbReference type="Proteomes" id="UP000321172"/>
    </source>
</evidence>
<evidence type="ECO:0000313" key="9">
    <source>
        <dbReference type="EMBL" id="QEA16377.1"/>
    </source>
</evidence>
<dbReference type="KEGG" id="ngf:FRF71_09670"/>
<dbReference type="Pfam" id="PF01028">
    <property type="entry name" value="Topoisom_I"/>
    <property type="match status" value="1"/>
</dbReference>
<dbReference type="InterPro" id="IPR049331">
    <property type="entry name" value="Top1B_N_bact"/>
</dbReference>
<dbReference type="GO" id="GO:0003917">
    <property type="term" value="F:DNA topoisomerase type I (single strand cut, ATP-independent) activity"/>
    <property type="evidence" value="ECO:0007669"/>
    <property type="project" value="UniProtKB-EC"/>
</dbReference>
<dbReference type="Gene3D" id="3.90.15.10">
    <property type="entry name" value="Topoisomerase I, Chain A, domain 3"/>
    <property type="match status" value="1"/>
</dbReference>
<sequence>MAAKNRNPAPNPKRLPRSEADLVFVEVTALTVGRRRVGQRWRYLDETGARITDPAEIERLNRIALPPAYTEARFCPDPQGHLQAVGIDARGRRQYRYHPAFREARDTRKFANCAAFGAALPKLRQRLDKDLQAPPRSRAAVLAAVVRILDCEYLRIGNPAYARENKSFGLTTLRNRHAKLTRGGLALDYRGKSGIMRRVRLTDQRVIRVVRRCQDLPGQQLFQYQGDDGQVHAISSADVNVYLRTITGSDFTAKDFRTWHGSVIAFAALNRGVRLKEMLQEVSQALANTPAVARKAYIHPALVEAARSGRFTPQRLPRAGRLSRAERGFLEWLATEPAKFLAG</sequence>
<dbReference type="PRINTS" id="PR00416">
    <property type="entry name" value="EUTPISMRASEI"/>
</dbReference>
<dbReference type="OrthoDB" id="9778962at2"/>
<evidence type="ECO:0000256" key="1">
    <source>
        <dbReference type="ARBA" id="ARBA00000213"/>
    </source>
</evidence>
<keyword evidence="5" id="KW-0238">DNA-binding</keyword>
<evidence type="ECO:0000256" key="4">
    <source>
        <dbReference type="ARBA" id="ARBA00023029"/>
    </source>
</evidence>
<protein>
    <recommendedName>
        <fullName evidence="3">DNA topoisomerase</fullName>
        <ecNumber evidence="3">5.6.2.1</ecNumber>
    </recommendedName>
</protein>
<dbReference type="InterPro" id="IPR035447">
    <property type="entry name" value="DNA_topo_I_N_sf"/>
</dbReference>
<proteinExistence type="inferred from homology"/>
<dbReference type="EC" id="5.6.2.1" evidence="3"/>
<keyword evidence="6 9" id="KW-0413">Isomerase</keyword>
<dbReference type="Gene3D" id="1.10.132.120">
    <property type="match status" value="1"/>
</dbReference>
<feature type="domain" description="DNA topoisomerase IB N-terminal" evidence="8">
    <location>
        <begin position="41"/>
        <end position="88"/>
    </location>
</feature>
<dbReference type="EMBL" id="CP042345">
    <property type="protein sequence ID" value="QEA16377.1"/>
    <property type="molecule type" value="Genomic_DNA"/>
</dbReference>
<gene>
    <name evidence="9" type="ORF">FRF71_09670</name>
</gene>
<dbReference type="SUPFAM" id="SSF55869">
    <property type="entry name" value="DNA topoisomerase I domain"/>
    <property type="match status" value="1"/>
</dbReference>
<dbReference type="RefSeq" id="WP_147090458.1">
    <property type="nucleotide sequence ID" value="NZ_BAABJD010000006.1"/>
</dbReference>